<organism evidence="2 3">
    <name type="scientific">Actinobacillus indolicus</name>
    <dbReference type="NCBI Taxonomy" id="51049"/>
    <lineage>
        <taxon>Bacteria</taxon>
        <taxon>Pseudomonadati</taxon>
        <taxon>Pseudomonadota</taxon>
        <taxon>Gammaproteobacteria</taxon>
        <taxon>Pasteurellales</taxon>
        <taxon>Pasteurellaceae</taxon>
        <taxon>Actinobacillus</taxon>
    </lineage>
</organism>
<keyword evidence="1" id="KW-0175">Coiled coil</keyword>
<protein>
    <submittedName>
        <fullName evidence="2">Uncharacterized protein</fullName>
    </submittedName>
</protein>
<feature type="coiled-coil region" evidence="1">
    <location>
        <begin position="50"/>
        <end position="84"/>
    </location>
</feature>
<reference evidence="2 3" key="1">
    <citation type="submission" date="2019-03" db="EMBL/GenBank/DDBJ databases">
        <authorList>
            <person name="Che Y."/>
            <person name="Zhou L."/>
        </authorList>
    </citation>
    <scope>NUCLEOTIDE SEQUENCE [LARGE SCALE GENOMIC DNA]</scope>
    <source>
        <strain evidence="2 3">AIFJ1607</strain>
    </source>
</reference>
<dbReference type="AlphaFoldDB" id="A0A4P7CG43"/>
<dbReference type="Pfam" id="PF18977">
    <property type="entry name" value="DUF5713"/>
    <property type="match status" value="1"/>
</dbReference>
<proteinExistence type="predicted"/>
<name>A0A4P7CG43_9PAST</name>
<dbReference type="RefSeq" id="WP_025288854.1">
    <property type="nucleotide sequence ID" value="NZ_CP038145.1"/>
</dbReference>
<gene>
    <name evidence="2" type="ORF">EXH44_00870</name>
</gene>
<dbReference type="InterPro" id="IPR043767">
    <property type="entry name" value="DUF5713"/>
</dbReference>
<sequence length="113" mass="13160">MNIQNPQIQSYDFLRGMYDDGYFPNFLVDKCKAIFLNVCQRIEQEQPDNLDALYAITHEATEQLNELQDEFDENDSEIETVARDCFGETMEFIAQAYGFDDADGEELIAPRDW</sequence>
<accession>A0A4P7CG43</accession>
<dbReference type="KEGG" id="aio:EXH44_00870"/>
<dbReference type="EMBL" id="CP038145">
    <property type="protein sequence ID" value="QBQ62884.1"/>
    <property type="molecule type" value="Genomic_DNA"/>
</dbReference>
<evidence type="ECO:0000256" key="1">
    <source>
        <dbReference type="SAM" id="Coils"/>
    </source>
</evidence>
<dbReference type="Proteomes" id="UP000294444">
    <property type="component" value="Chromosome"/>
</dbReference>
<keyword evidence="3" id="KW-1185">Reference proteome</keyword>
<evidence type="ECO:0000313" key="2">
    <source>
        <dbReference type="EMBL" id="QBQ62884.1"/>
    </source>
</evidence>
<evidence type="ECO:0000313" key="3">
    <source>
        <dbReference type="Proteomes" id="UP000294444"/>
    </source>
</evidence>